<dbReference type="InterPro" id="IPR006626">
    <property type="entry name" value="PbH1"/>
</dbReference>
<protein>
    <recommendedName>
        <fullName evidence="1">Right handed beta helix domain-containing protein</fullName>
    </recommendedName>
</protein>
<dbReference type="AlphaFoldDB" id="A0A7C9BET8"/>
<comment type="caution">
    <text evidence="2">The sequence shown here is derived from an EMBL/GenBank/DDBJ whole genome shotgun (WGS) entry which is preliminary data.</text>
</comment>
<accession>A0A7C9BET8</accession>
<dbReference type="Proteomes" id="UP000479293">
    <property type="component" value="Unassembled WGS sequence"/>
</dbReference>
<dbReference type="SUPFAM" id="SSF51126">
    <property type="entry name" value="Pectin lyase-like"/>
    <property type="match status" value="1"/>
</dbReference>
<name>A0A7C9BET8_9BACT</name>
<organism evidence="2 3">
    <name type="scientific">Salmonirosea aquatica</name>
    <dbReference type="NCBI Taxonomy" id="2654236"/>
    <lineage>
        <taxon>Bacteria</taxon>
        <taxon>Pseudomonadati</taxon>
        <taxon>Bacteroidota</taxon>
        <taxon>Cytophagia</taxon>
        <taxon>Cytophagales</taxon>
        <taxon>Spirosomataceae</taxon>
        <taxon>Salmonirosea</taxon>
    </lineage>
</organism>
<dbReference type="InterPro" id="IPR039448">
    <property type="entry name" value="Beta_helix"/>
</dbReference>
<dbReference type="InterPro" id="IPR012334">
    <property type="entry name" value="Pectin_lyas_fold"/>
</dbReference>
<evidence type="ECO:0000313" key="2">
    <source>
        <dbReference type="EMBL" id="MPR31957.1"/>
    </source>
</evidence>
<sequence length="348" mass="38331">MLLSSQKDFYIHDLYMPALSGDGIKITAVGFSDFGESSNGLIERCWIDGLNGKGINIVGDVSSEFVASHIIIRHNSIFYCNTGIYSELSEQVEIDNNQIIGNTNYGIVIGYDGRGVSRLITITHNELGNNNLLGSIWIQAVVTGVVEGNRFVNNLTETFGNQLTTGKADGSGPVRNLTIQRNYIVQANPNLAGHYQFFIHPGYSNNISILDNYKIVLASGGLYNDISRINILREIDEESGLIVNEKRGASETVILPNPTNLVPKVWKSYRATFTASTDLVISPPTEVPQEKDEFYVALFNNSASPITVNITTGSGFILGDPIVFSSSTQYEGFILMYKYLAGNWYRVK</sequence>
<dbReference type="Pfam" id="PF13229">
    <property type="entry name" value="Beta_helix"/>
    <property type="match status" value="1"/>
</dbReference>
<evidence type="ECO:0000259" key="1">
    <source>
        <dbReference type="Pfam" id="PF13229"/>
    </source>
</evidence>
<reference evidence="2 3" key="1">
    <citation type="submission" date="2019-10" db="EMBL/GenBank/DDBJ databases">
        <title>Draft Genome Sequence of Cytophagaceae sp. SJW1-29.</title>
        <authorList>
            <person name="Choi A."/>
        </authorList>
    </citation>
    <scope>NUCLEOTIDE SEQUENCE [LARGE SCALE GENOMIC DNA]</scope>
    <source>
        <strain evidence="2 3">SJW1-29</strain>
    </source>
</reference>
<keyword evidence="3" id="KW-1185">Reference proteome</keyword>
<gene>
    <name evidence="2" type="ORF">GBK04_00985</name>
</gene>
<dbReference type="Gene3D" id="2.160.20.10">
    <property type="entry name" value="Single-stranded right-handed beta-helix, Pectin lyase-like"/>
    <property type="match status" value="1"/>
</dbReference>
<dbReference type="InterPro" id="IPR011050">
    <property type="entry name" value="Pectin_lyase_fold/virulence"/>
</dbReference>
<feature type="domain" description="Right handed beta helix" evidence="1">
    <location>
        <begin position="36"/>
        <end position="113"/>
    </location>
</feature>
<proteinExistence type="predicted"/>
<evidence type="ECO:0000313" key="3">
    <source>
        <dbReference type="Proteomes" id="UP000479293"/>
    </source>
</evidence>
<dbReference type="SMART" id="SM00710">
    <property type="entry name" value="PbH1"/>
    <property type="match status" value="5"/>
</dbReference>
<dbReference type="EMBL" id="WHLY01000002">
    <property type="protein sequence ID" value="MPR31957.1"/>
    <property type="molecule type" value="Genomic_DNA"/>
</dbReference>